<protein>
    <recommendedName>
        <fullName evidence="1">COQ9 C-terminal domain-containing protein</fullName>
    </recommendedName>
</protein>
<evidence type="ECO:0000313" key="3">
    <source>
        <dbReference type="Proteomes" id="UP000053477"/>
    </source>
</evidence>
<dbReference type="Proteomes" id="UP000053477">
    <property type="component" value="Unassembled WGS sequence"/>
</dbReference>
<reference evidence="2 3" key="1">
    <citation type="submission" date="2015-04" db="EMBL/GenBank/DDBJ databases">
        <title>Complete genome sequence of Schizopora paradoxa KUC8140, a cosmopolitan wood degrader in East Asia.</title>
        <authorList>
            <consortium name="DOE Joint Genome Institute"/>
            <person name="Min B."/>
            <person name="Park H."/>
            <person name="Jang Y."/>
            <person name="Kim J.-J."/>
            <person name="Kim K.H."/>
            <person name="Pangilinan J."/>
            <person name="Lipzen A."/>
            <person name="Riley R."/>
            <person name="Grigoriev I.V."/>
            <person name="Spatafora J.W."/>
            <person name="Choi I.-G."/>
        </authorList>
    </citation>
    <scope>NUCLEOTIDE SEQUENCE [LARGE SCALE GENOMIC DNA]</scope>
    <source>
        <strain evidence="2 3">KUC8140</strain>
    </source>
</reference>
<keyword evidence="3" id="KW-1185">Reference proteome</keyword>
<dbReference type="EMBL" id="KQ086046">
    <property type="protein sequence ID" value="KLO09743.1"/>
    <property type="molecule type" value="Genomic_DNA"/>
</dbReference>
<dbReference type="STRING" id="27342.A0A0H2RJV8"/>
<dbReference type="GO" id="GO:0006744">
    <property type="term" value="P:ubiquinone biosynthetic process"/>
    <property type="evidence" value="ECO:0007669"/>
    <property type="project" value="UniProtKB-UniPathway"/>
</dbReference>
<dbReference type="FunCoup" id="A0A0H2RJV8">
    <property type="interactions" value="157"/>
</dbReference>
<dbReference type="OrthoDB" id="619536at2759"/>
<dbReference type="InterPro" id="IPR013718">
    <property type="entry name" value="COQ9_C"/>
</dbReference>
<evidence type="ECO:0000259" key="1">
    <source>
        <dbReference type="Pfam" id="PF08511"/>
    </source>
</evidence>
<dbReference type="InParanoid" id="A0A0H2RJV8"/>
<dbReference type="UniPathway" id="UPA00232"/>
<sequence length="213" mass="22820">MSSASTNLTAQILRHALPLVKSHGFTRQALASAVLSLPGHSEPLSDTAVNSLFGSGDAARTTLIKYWLEEGLEEMGGKKGSSINSILKHRLQWNEPVLPYLPEAFAVLSTPIPGPPVDPRPAFWHAATIADEAAYLSGEENNGTDWYARRASLGAIYLAAELHQLSSPSTAGGFLDSLLHDLKGVEDALSNTAQFSQFIGRSWIGIIRSLGLT</sequence>
<dbReference type="Pfam" id="PF08511">
    <property type="entry name" value="COQ9"/>
    <property type="match status" value="1"/>
</dbReference>
<dbReference type="AlphaFoldDB" id="A0A0H2RJV8"/>
<name>A0A0H2RJV8_9AGAM</name>
<organism evidence="2 3">
    <name type="scientific">Schizopora paradoxa</name>
    <dbReference type="NCBI Taxonomy" id="27342"/>
    <lineage>
        <taxon>Eukaryota</taxon>
        <taxon>Fungi</taxon>
        <taxon>Dikarya</taxon>
        <taxon>Basidiomycota</taxon>
        <taxon>Agaricomycotina</taxon>
        <taxon>Agaricomycetes</taxon>
        <taxon>Hymenochaetales</taxon>
        <taxon>Schizoporaceae</taxon>
        <taxon>Schizopora</taxon>
    </lineage>
</organism>
<gene>
    <name evidence="2" type="ORF">SCHPADRAFT_833572</name>
</gene>
<evidence type="ECO:0000313" key="2">
    <source>
        <dbReference type="EMBL" id="KLO09743.1"/>
    </source>
</evidence>
<accession>A0A0H2RJV8</accession>
<feature type="domain" description="COQ9 C-terminal" evidence="1">
    <location>
        <begin position="125"/>
        <end position="169"/>
    </location>
</feature>
<proteinExistence type="predicted"/>